<evidence type="ECO:0000259" key="1">
    <source>
        <dbReference type="Pfam" id="PF13843"/>
    </source>
</evidence>
<proteinExistence type="predicted"/>
<gene>
    <name evidence="2" type="ORF">PR048_008589</name>
</gene>
<reference evidence="2 3" key="1">
    <citation type="submission" date="2023-02" db="EMBL/GenBank/DDBJ databases">
        <title>LHISI_Scaffold_Assembly.</title>
        <authorList>
            <person name="Stuart O.P."/>
            <person name="Cleave R."/>
            <person name="Magrath M.J.L."/>
            <person name="Mikheyev A.S."/>
        </authorList>
    </citation>
    <scope>NUCLEOTIDE SEQUENCE [LARGE SCALE GENOMIC DNA]</scope>
    <source>
        <strain evidence="2">Daus_M_001</strain>
        <tissue evidence="2">Leg muscle</tissue>
    </source>
</reference>
<organism evidence="2 3">
    <name type="scientific">Dryococelus australis</name>
    <dbReference type="NCBI Taxonomy" id="614101"/>
    <lineage>
        <taxon>Eukaryota</taxon>
        <taxon>Metazoa</taxon>
        <taxon>Ecdysozoa</taxon>
        <taxon>Arthropoda</taxon>
        <taxon>Hexapoda</taxon>
        <taxon>Insecta</taxon>
        <taxon>Pterygota</taxon>
        <taxon>Neoptera</taxon>
        <taxon>Polyneoptera</taxon>
        <taxon>Phasmatodea</taxon>
        <taxon>Verophasmatodea</taxon>
        <taxon>Anareolatae</taxon>
        <taxon>Phasmatidae</taxon>
        <taxon>Eurycanthinae</taxon>
        <taxon>Dryococelus</taxon>
    </lineage>
</organism>
<comment type="caution">
    <text evidence="2">The sequence shown here is derived from an EMBL/GenBank/DDBJ whole genome shotgun (WGS) entry which is preliminary data.</text>
</comment>
<accession>A0ABQ9HXI4</accession>
<dbReference type="PANTHER" id="PTHR47272:SF2">
    <property type="entry name" value="PIGGYBAC TRANSPOSABLE ELEMENT-DERIVED PROTEIN 3-LIKE"/>
    <property type="match status" value="1"/>
</dbReference>
<dbReference type="InterPro" id="IPR029526">
    <property type="entry name" value="PGBD"/>
</dbReference>
<dbReference type="EMBL" id="JARBHB010000003">
    <property type="protein sequence ID" value="KAJ8889095.1"/>
    <property type="molecule type" value="Genomic_DNA"/>
</dbReference>
<dbReference type="Pfam" id="PF13843">
    <property type="entry name" value="DDE_Tnp_1_7"/>
    <property type="match status" value="1"/>
</dbReference>
<evidence type="ECO:0000313" key="3">
    <source>
        <dbReference type="Proteomes" id="UP001159363"/>
    </source>
</evidence>
<dbReference type="Proteomes" id="UP001159363">
    <property type="component" value="Chromosome 3"/>
</dbReference>
<evidence type="ECO:0000313" key="2">
    <source>
        <dbReference type="EMBL" id="KAJ8889095.1"/>
    </source>
</evidence>
<sequence length="253" mass="29172">MTRNWFFAIRSNLHIVNNLERPEDCKDIMYQVRPLYDSFRKQCLQLPVEKSVCADEQMVPFKGILSVKQYMQSKPCKWAIKIFILCGDSGICYNFLIYKGSTTEIDPARIKQFGLGVAIVISLSNRLKGRYCLYFDNFFSTYNLNICAAGTVRLNRFANSPLLSDKEMAKNGLHTDEVSADQKVVLMAAVIGSNFLGVGKKDEVERWDKTDKYIKVERPEVIKSYSKNMGGVDKLYQLVSYYRIMIKSRKWTL</sequence>
<protein>
    <recommendedName>
        <fullName evidence="1">PiggyBac transposable element-derived protein domain-containing protein</fullName>
    </recommendedName>
</protein>
<dbReference type="PANTHER" id="PTHR47272">
    <property type="entry name" value="DDE_TNP_1_7 DOMAIN-CONTAINING PROTEIN"/>
    <property type="match status" value="1"/>
</dbReference>
<keyword evidence="3" id="KW-1185">Reference proteome</keyword>
<feature type="domain" description="PiggyBac transposable element-derived protein" evidence="1">
    <location>
        <begin position="1"/>
        <end position="252"/>
    </location>
</feature>
<name>A0ABQ9HXI4_9NEOP</name>